<dbReference type="InterPro" id="IPR030559">
    <property type="entry name" value="PolZ_Rev3"/>
</dbReference>
<comment type="caution">
    <text evidence="3">The sequence shown here is derived from an EMBL/GenBank/DDBJ whole genome shotgun (WGS) entry which is preliminary data.</text>
</comment>
<dbReference type="Pfam" id="PF10358">
    <property type="entry name" value="NT-C2"/>
    <property type="match status" value="1"/>
</dbReference>
<feature type="compositionally biased region" description="Basic and acidic residues" evidence="1">
    <location>
        <begin position="458"/>
        <end position="468"/>
    </location>
</feature>
<protein>
    <recommendedName>
        <fullName evidence="2">C2 NT-type domain-containing protein</fullName>
    </recommendedName>
</protein>
<accession>A0ABR2KF95</accession>
<dbReference type="EMBL" id="JAPFFF010000005">
    <property type="protein sequence ID" value="KAK8888665.1"/>
    <property type="molecule type" value="Genomic_DNA"/>
</dbReference>
<evidence type="ECO:0000256" key="1">
    <source>
        <dbReference type="SAM" id="MobiDB-lite"/>
    </source>
</evidence>
<feature type="compositionally biased region" description="Basic and acidic residues" evidence="1">
    <location>
        <begin position="314"/>
        <end position="358"/>
    </location>
</feature>
<feature type="compositionally biased region" description="Basic residues" evidence="1">
    <location>
        <begin position="414"/>
        <end position="428"/>
    </location>
</feature>
<sequence length="1021" mass="118970">MNNKYTKIPCTLHWTIHNVDLKQKQKGNFELEWARGSHKGQTDRIPCDDDFKVNYESNFEIPCTMFVHKDDQSIRAKQLKITLKRFVEKSLPKVYGKLTLDLGKYYARQLEMQASNGDQQPQPIKEDIEMETGRSIAPVLSSTFNIEQVGKIEIGDVDQNDISYAGGTVDKMKTAIDDWDVTENEFNAKEETSHHSKHSHSGKKKDKSKKKSKKNKDKENAEEKKNDNDNDGEKQDVEDKYYSSGEKLATPNANSNEKEGNKEEIVTDAVKDQNASKEKEEAKETKSENEADADKDKKSEKKKKKKKDKKKSKDKTEEKDKDKTDEKDKDKADEIDKDKTEEKEKTEEKSKDKAEGKSKEKKKKSKDKAEEKEKDAEKEKADNDDTNANKDESEKTESKSDEEKAESKTSDEKKKKKKSRKSKSPKKSKASDEDKASQEVSDVAVAAAVSVADDNKEEDNNAKEREVQMQEEQEEKEKAEQEEKEQKEKEEKKQKEKEEKEKEEKEREEKERLEKEREEKEKKEKEEQAKREKEERHRREEEEEKLEQEKKEKEEKERIEKEKQAKEAKERSQKLQEEQKEEEEEKELQEEEREKKEEEEEKELQEEEREKKEEEEEEEKDEKDSNLNLNTNSASTSTSASIASSNASVSQAVAVPDDATPQQMIEAVTSKSWSVSNVDRYLTDSDGLPFPPCVFPFYATLLETRCLFDYTDTPEKKNSSVENKRLEVLDYFIECFDDAPLCERCTVQQNMLTCLILVLLSESQKGIEYDQLKGKNILIDNSQYFKMKMGAFIEKSVDNFLNPILQKFEVMINRFITAKFEMDPLLNDFKHVFRTMENQLSFTKGINKMLMALLLSKLEHRMIMKLISNPMRFMFTNAIVWNSFMSALLGDERIDLNTLREVVFVLIMANGIAEDPSLKNDIAPHIDPKVVLYIMKNYHPDIMLPQPIKVDGFVSHFFSCTKEEAFREIETEKVPEVPAMVTIKNYKEDIKDGLDLDRWNKTTVNENMRKNYKWLAKYVKK</sequence>
<keyword evidence="4" id="KW-1185">Reference proteome</keyword>
<feature type="compositionally biased region" description="Basic and acidic residues" evidence="1">
    <location>
        <begin position="256"/>
        <end position="299"/>
    </location>
</feature>
<feature type="compositionally biased region" description="Basic residues" evidence="1">
    <location>
        <begin position="300"/>
        <end position="313"/>
    </location>
</feature>
<feature type="region of interest" description="Disordered" evidence="1">
    <location>
        <begin position="188"/>
        <end position="642"/>
    </location>
</feature>
<dbReference type="InterPro" id="IPR019448">
    <property type="entry name" value="NT-C2"/>
</dbReference>
<feature type="compositionally biased region" description="Basic and acidic residues" evidence="1">
    <location>
        <begin position="475"/>
        <end position="540"/>
    </location>
</feature>
<evidence type="ECO:0000313" key="3">
    <source>
        <dbReference type="EMBL" id="KAK8888665.1"/>
    </source>
</evidence>
<gene>
    <name evidence="3" type="ORF">M9Y10_033399</name>
</gene>
<feature type="compositionally biased region" description="Low complexity" evidence="1">
    <location>
        <begin position="626"/>
        <end position="642"/>
    </location>
</feature>
<dbReference type="PANTHER" id="PTHR45812:SF1">
    <property type="entry name" value="DNA POLYMERASE ZETA CATALYTIC SUBUNIT"/>
    <property type="match status" value="1"/>
</dbReference>
<reference evidence="3 4" key="1">
    <citation type="submission" date="2024-04" db="EMBL/GenBank/DDBJ databases">
        <title>Tritrichomonas musculus Genome.</title>
        <authorList>
            <person name="Alves-Ferreira E."/>
            <person name="Grigg M."/>
            <person name="Lorenzi H."/>
            <person name="Galac M."/>
        </authorList>
    </citation>
    <scope>NUCLEOTIDE SEQUENCE [LARGE SCALE GENOMIC DNA]</scope>
    <source>
        <strain evidence="3 4">EAF2021</strain>
    </source>
</reference>
<feature type="compositionally biased region" description="Basic and acidic residues" evidence="1">
    <location>
        <begin position="367"/>
        <end position="413"/>
    </location>
</feature>
<feature type="domain" description="C2 NT-type" evidence="2">
    <location>
        <begin position="1"/>
        <end position="148"/>
    </location>
</feature>
<dbReference type="Proteomes" id="UP001470230">
    <property type="component" value="Unassembled WGS sequence"/>
</dbReference>
<feature type="compositionally biased region" description="Acidic residues" evidence="1">
    <location>
        <begin position="579"/>
        <end position="621"/>
    </location>
</feature>
<feature type="compositionally biased region" description="Low complexity" evidence="1">
    <location>
        <begin position="440"/>
        <end position="452"/>
    </location>
</feature>
<feature type="compositionally biased region" description="Basic and acidic residues" evidence="1">
    <location>
        <begin position="547"/>
        <end position="578"/>
    </location>
</feature>
<dbReference type="PANTHER" id="PTHR45812">
    <property type="entry name" value="DNA POLYMERASE ZETA CATALYTIC SUBUNIT"/>
    <property type="match status" value="1"/>
</dbReference>
<evidence type="ECO:0000313" key="4">
    <source>
        <dbReference type="Proteomes" id="UP001470230"/>
    </source>
</evidence>
<dbReference type="PROSITE" id="PS51840">
    <property type="entry name" value="C2_NT"/>
    <property type="match status" value="1"/>
</dbReference>
<name>A0ABR2KF95_9EUKA</name>
<proteinExistence type="predicted"/>
<feature type="compositionally biased region" description="Basic and acidic residues" evidence="1">
    <location>
        <begin position="216"/>
        <end position="241"/>
    </location>
</feature>
<feature type="compositionally biased region" description="Basic residues" evidence="1">
    <location>
        <begin position="195"/>
        <end position="215"/>
    </location>
</feature>
<organism evidence="3 4">
    <name type="scientific">Tritrichomonas musculus</name>
    <dbReference type="NCBI Taxonomy" id="1915356"/>
    <lineage>
        <taxon>Eukaryota</taxon>
        <taxon>Metamonada</taxon>
        <taxon>Parabasalia</taxon>
        <taxon>Tritrichomonadida</taxon>
        <taxon>Tritrichomonadidae</taxon>
        <taxon>Tritrichomonas</taxon>
    </lineage>
</organism>
<evidence type="ECO:0000259" key="2">
    <source>
        <dbReference type="PROSITE" id="PS51840"/>
    </source>
</evidence>